<dbReference type="InterPro" id="IPR046985">
    <property type="entry name" value="IP5"/>
</dbReference>
<evidence type="ECO:0000313" key="3">
    <source>
        <dbReference type="Proteomes" id="UP001470230"/>
    </source>
</evidence>
<keyword evidence="3" id="KW-1185">Reference proteome</keyword>
<dbReference type="PANTHER" id="PTHR11200:SF300">
    <property type="entry name" value="TYPE II INOSITOL 1,4,5-TRISPHOSPHATE 5-PHOSPHATASE"/>
    <property type="match status" value="1"/>
</dbReference>
<protein>
    <recommendedName>
        <fullName evidence="1">Inositol polyphosphate-related phosphatase domain-containing protein</fullName>
    </recommendedName>
</protein>
<accession>A0ABR2JSB4</accession>
<dbReference type="PANTHER" id="PTHR11200">
    <property type="entry name" value="INOSITOL 5-PHOSPHATASE"/>
    <property type="match status" value="1"/>
</dbReference>
<reference evidence="2 3" key="1">
    <citation type="submission" date="2024-04" db="EMBL/GenBank/DDBJ databases">
        <title>Tritrichomonas musculus Genome.</title>
        <authorList>
            <person name="Alves-Ferreira E."/>
            <person name="Grigg M."/>
            <person name="Lorenzi H."/>
            <person name="Galac M."/>
        </authorList>
    </citation>
    <scope>NUCLEOTIDE SEQUENCE [LARGE SCALE GENOMIC DNA]</scope>
    <source>
        <strain evidence="2 3">EAF2021</strain>
    </source>
</reference>
<dbReference type="EMBL" id="JAPFFF010000010">
    <property type="protein sequence ID" value="KAK8881604.1"/>
    <property type="molecule type" value="Genomic_DNA"/>
</dbReference>
<dbReference type="Pfam" id="PF22669">
    <property type="entry name" value="Exo_endo_phos2"/>
    <property type="match status" value="1"/>
</dbReference>
<dbReference type="SUPFAM" id="SSF56219">
    <property type="entry name" value="DNase I-like"/>
    <property type="match status" value="1"/>
</dbReference>
<sequence>MKGCIKSKSVWFSSEKIKMNFKDKAKISFSILLDDNSLFKSYLYLEDKTTHRTALFQISGQMSSCFVFGEMTLYVKLGKNYENQIVTFTFENVFHLEMMASHFGKSNTSKFERDDEYKEQNQEFLHNMKLEHEILWPQNGENGAEASILSPLVLNREFPEAKTIWKNKSLEINTQFYIKKVPLRFNFLTWNVGSKEPKEEEAILDDLSKIFSVPYASADFVVVALEEIDMSVKSVVTGNSANCKKWGEHILKAATRFNDEEFDMLYNQSLGGVCCCALVRRGLHPKLISSNIEMKKLGANGMLANKAAVVFSWKIGYGSFSAICCHLAAHDGNCEQRNMQWHEIVQGLDKDDYNIFMGDLNYRINRPRDVCLNMIKEKNLHDLYKFDQLKITQESGDPIKLFEEPEPKFPPSYKFDVGKDVYDTSPKQRVPSWTDRILIRTSKSNIRIGLDDVVIFETDMAANYIQDKSHFESEWNPENVNSTLNLLNYPSKPENICYRSLRCQFSDHRPVHASYKFPVPFKDDERYQYLEEIIESRYEEIVRLATPKVSCNPQAVVIQNRSDIVVTLKNESLSWAIWQMKISRNPNNFVIPVNTGMIPALKTTQVAIKVKILPPNLNDEFIVTLQTPFFNSSQFVLKIPVSL</sequence>
<feature type="domain" description="Inositol polyphosphate-related phosphatase" evidence="1">
    <location>
        <begin position="181"/>
        <end position="523"/>
    </location>
</feature>
<organism evidence="2 3">
    <name type="scientific">Tritrichomonas musculus</name>
    <dbReference type="NCBI Taxonomy" id="1915356"/>
    <lineage>
        <taxon>Eukaryota</taxon>
        <taxon>Metamonada</taxon>
        <taxon>Parabasalia</taxon>
        <taxon>Tritrichomonadida</taxon>
        <taxon>Tritrichomonadidae</taxon>
        <taxon>Tritrichomonas</taxon>
    </lineage>
</organism>
<dbReference type="Proteomes" id="UP001470230">
    <property type="component" value="Unassembled WGS sequence"/>
</dbReference>
<comment type="caution">
    <text evidence="2">The sequence shown here is derived from an EMBL/GenBank/DDBJ whole genome shotgun (WGS) entry which is preliminary data.</text>
</comment>
<dbReference type="InterPro" id="IPR036691">
    <property type="entry name" value="Endo/exonu/phosph_ase_sf"/>
</dbReference>
<evidence type="ECO:0000259" key="1">
    <source>
        <dbReference type="SMART" id="SM00128"/>
    </source>
</evidence>
<proteinExistence type="predicted"/>
<dbReference type="Gene3D" id="3.60.10.10">
    <property type="entry name" value="Endonuclease/exonuclease/phosphatase"/>
    <property type="match status" value="1"/>
</dbReference>
<dbReference type="InterPro" id="IPR000300">
    <property type="entry name" value="IPPc"/>
</dbReference>
<gene>
    <name evidence="2" type="ORF">M9Y10_004348</name>
</gene>
<name>A0ABR2JSB4_9EUKA</name>
<dbReference type="SMART" id="SM00128">
    <property type="entry name" value="IPPc"/>
    <property type="match status" value="1"/>
</dbReference>
<evidence type="ECO:0000313" key="2">
    <source>
        <dbReference type="EMBL" id="KAK8881604.1"/>
    </source>
</evidence>